<feature type="compositionally biased region" description="Polar residues" evidence="1">
    <location>
        <begin position="192"/>
        <end position="203"/>
    </location>
</feature>
<dbReference type="PANTHER" id="PTHR23138:SF183">
    <property type="entry name" value="RANBD1 DOMAIN-CONTAINING PROTEIN"/>
    <property type="match status" value="1"/>
</dbReference>
<dbReference type="EMBL" id="JALLAZ020001732">
    <property type="protein sequence ID" value="KAL3766251.1"/>
    <property type="molecule type" value="Genomic_DNA"/>
</dbReference>
<feature type="region of interest" description="Disordered" evidence="1">
    <location>
        <begin position="251"/>
        <end position="284"/>
    </location>
</feature>
<evidence type="ECO:0000259" key="2">
    <source>
        <dbReference type="PROSITE" id="PS50196"/>
    </source>
</evidence>
<sequence length="384" mass="38516">MWSSGGGGGNNGSTTTAGRGLFASVKLATAASSSEGTREEEADPVSSANDPAPASSAAVAGFGSATAKNNGGGGFFGSGFGKSAAPSGFGALRGDADDSTAGGDARSSSSYKSAAFGGGFAAASLGFGTIRSASSSAPFGFGPASSDATPPRDAAATSGGDGGGDGGSAGIFVKGPGAASDAVARAAPPSKFPTSSVVDTANGEQDEDCVCQVRARLFKMVPEDEKPASAEDGVLRDDVPCVPSTHRNLDLVMKGKEENDGEDGGSATGEAGRGEGEKRPKLVQKEAGIGPVRILRRKPADGDAEQRTSARIVQRQETSGGGAFRVILNVALSSKSCTFNRRGDKFVQLNALNNVGVIESFLFKVKTTADADTLERILMDVLEV</sequence>
<dbReference type="PROSITE" id="PS50196">
    <property type="entry name" value="RANBD1"/>
    <property type="match status" value="1"/>
</dbReference>
<dbReference type="Gene3D" id="2.30.29.30">
    <property type="entry name" value="Pleckstrin-homology domain (PH domain)/Phosphotyrosine-binding domain (PTB)"/>
    <property type="match status" value="2"/>
</dbReference>
<accession>A0ABD3MWC1</accession>
<name>A0ABD3MWC1_9STRA</name>
<feature type="compositionally biased region" description="Basic and acidic residues" evidence="1">
    <location>
        <begin position="272"/>
        <end position="284"/>
    </location>
</feature>
<feature type="domain" description="RanBD1" evidence="2">
    <location>
        <begin position="185"/>
        <end position="333"/>
    </location>
</feature>
<dbReference type="InterPro" id="IPR045255">
    <property type="entry name" value="RanBP1-like"/>
</dbReference>
<organism evidence="3 4">
    <name type="scientific">Stephanodiscus triporus</name>
    <dbReference type="NCBI Taxonomy" id="2934178"/>
    <lineage>
        <taxon>Eukaryota</taxon>
        <taxon>Sar</taxon>
        <taxon>Stramenopiles</taxon>
        <taxon>Ochrophyta</taxon>
        <taxon>Bacillariophyta</taxon>
        <taxon>Coscinodiscophyceae</taxon>
        <taxon>Thalassiosirophycidae</taxon>
        <taxon>Stephanodiscales</taxon>
        <taxon>Stephanodiscaceae</taxon>
        <taxon>Stephanodiscus</taxon>
    </lineage>
</organism>
<feature type="region of interest" description="Disordered" evidence="1">
    <location>
        <begin position="141"/>
        <end position="205"/>
    </location>
</feature>
<dbReference type="PANTHER" id="PTHR23138">
    <property type="entry name" value="RAN BINDING PROTEIN"/>
    <property type="match status" value="1"/>
</dbReference>
<dbReference type="InterPro" id="IPR011993">
    <property type="entry name" value="PH-like_dom_sf"/>
</dbReference>
<proteinExistence type="predicted"/>
<feature type="compositionally biased region" description="Gly residues" evidence="1">
    <location>
        <begin position="159"/>
        <end position="169"/>
    </location>
</feature>
<dbReference type="SUPFAM" id="SSF50729">
    <property type="entry name" value="PH domain-like"/>
    <property type="match status" value="1"/>
</dbReference>
<dbReference type="InterPro" id="IPR000156">
    <property type="entry name" value="Ran_bind_dom"/>
</dbReference>
<feature type="region of interest" description="Disordered" evidence="1">
    <location>
        <begin position="28"/>
        <end position="57"/>
    </location>
</feature>
<comment type="caution">
    <text evidence="3">The sequence shown here is derived from an EMBL/GenBank/DDBJ whole genome shotgun (WGS) entry which is preliminary data.</text>
</comment>
<evidence type="ECO:0000313" key="4">
    <source>
        <dbReference type="Proteomes" id="UP001530315"/>
    </source>
</evidence>
<evidence type="ECO:0000256" key="1">
    <source>
        <dbReference type="SAM" id="MobiDB-lite"/>
    </source>
</evidence>
<evidence type="ECO:0000313" key="3">
    <source>
        <dbReference type="EMBL" id="KAL3766251.1"/>
    </source>
</evidence>
<feature type="compositionally biased region" description="Low complexity" evidence="1">
    <location>
        <begin position="44"/>
        <end position="57"/>
    </location>
</feature>
<gene>
    <name evidence="3" type="ORF">ACHAW5_008197</name>
</gene>
<protein>
    <recommendedName>
        <fullName evidence="2">RanBD1 domain-containing protein</fullName>
    </recommendedName>
</protein>
<dbReference type="AlphaFoldDB" id="A0ABD3MWC1"/>
<reference evidence="3 4" key="1">
    <citation type="submission" date="2024-10" db="EMBL/GenBank/DDBJ databases">
        <title>Updated reference genomes for cyclostephanoid diatoms.</title>
        <authorList>
            <person name="Roberts W.R."/>
            <person name="Alverson A.J."/>
        </authorList>
    </citation>
    <scope>NUCLEOTIDE SEQUENCE [LARGE SCALE GENOMIC DNA]</scope>
    <source>
        <strain evidence="3 4">AJA276-08</strain>
    </source>
</reference>
<feature type="compositionally biased region" description="Low complexity" evidence="1">
    <location>
        <begin position="178"/>
        <end position="187"/>
    </location>
</feature>
<dbReference type="Proteomes" id="UP001530315">
    <property type="component" value="Unassembled WGS sequence"/>
</dbReference>
<keyword evidence="4" id="KW-1185">Reference proteome</keyword>